<evidence type="ECO:0000313" key="2">
    <source>
        <dbReference type="Proteomes" id="UP001164539"/>
    </source>
</evidence>
<sequence>MVQLISYLEMQPSFSKNAISIPSSGQFNTITAQGRTDPNQNTGTSIHNCGIRASDDLASSNETVQTYLGRPWKEYSRTVYMQSFMYSLINPAGGSIWSGDFAPSTLYYPEYNNTGPGSNTANRVHHRAWPG</sequence>
<evidence type="ECO:0000313" key="1">
    <source>
        <dbReference type="EMBL" id="KAJ4727716.1"/>
    </source>
</evidence>
<name>A0ACC1YVD1_MELAZ</name>
<comment type="caution">
    <text evidence="1">The sequence shown here is derived from an EMBL/GenBank/DDBJ whole genome shotgun (WGS) entry which is preliminary data.</text>
</comment>
<reference evidence="1 2" key="1">
    <citation type="journal article" date="2023" name="Science">
        <title>Complex scaffold remodeling in plant triterpene biosynthesis.</title>
        <authorList>
            <person name="De La Pena R."/>
            <person name="Hodgson H."/>
            <person name="Liu J.C."/>
            <person name="Stephenson M.J."/>
            <person name="Martin A.C."/>
            <person name="Owen C."/>
            <person name="Harkess A."/>
            <person name="Leebens-Mack J."/>
            <person name="Jimenez L.E."/>
            <person name="Osbourn A."/>
            <person name="Sattely E.S."/>
        </authorList>
    </citation>
    <scope>NUCLEOTIDE SEQUENCE [LARGE SCALE GENOMIC DNA]</scope>
    <source>
        <strain evidence="2">cv. JPN11</strain>
        <tissue evidence="1">Leaf</tissue>
    </source>
</reference>
<dbReference type="EMBL" id="CM051394">
    <property type="protein sequence ID" value="KAJ4727716.1"/>
    <property type="molecule type" value="Genomic_DNA"/>
</dbReference>
<keyword evidence="2" id="KW-1185">Reference proteome</keyword>
<proteinExistence type="predicted"/>
<organism evidence="1 2">
    <name type="scientific">Melia azedarach</name>
    <name type="common">Chinaberry tree</name>
    <dbReference type="NCBI Taxonomy" id="155640"/>
    <lineage>
        <taxon>Eukaryota</taxon>
        <taxon>Viridiplantae</taxon>
        <taxon>Streptophyta</taxon>
        <taxon>Embryophyta</taxon>
        <taxon>Tracheophyta</taxon>
        <taxon>Spermatophyta</taxon>
        <taxon>Magnoliopsida</taxon>
        <taxon>eudicotyledons</taxon>
        <taxon>Gunneridae</taxon>
        <taxon>Pentapetalae</taxon>
        <taxon>rosids</taxon>
        <taxon>malvids</taxon>
        <taxon>Sapindales</taxon>
        <taxon>Meliaceae</taxon>
        <taxon>Melia</taxon>
    </lineage>
</organism>
<accession>A0ACC1YVD1</accession>
<protein>
    <submittedName>
        <fullName evidence="1">Pectinesterase</fullName>
    </submittedName>
</protein>
<gene>
    <name evidence="1" type="ORF">OWV82_000770</name>
</gene>
<dbReference type="Proteomes" id="UP001164539">
    <property type="component" value="Chromosome 1"/>
</dbReference>